<protein>
    <submittedName>
        <fullName evidence="7">Teichoic acid transporter</fullName>
    </submittedName>
</protein>
<organism evidence="7 8">
    <name type="scientific">Erwinia mallotivora</name>
    <dbReference type="NCBI Taxonomy" id="69222"/>
    <lineage>
        <taxon>Bacteria</taxon>
        <taxon>Pseudomonadati</taxon>
        <taxon>Pseudomonadota</taxon>
        <taxon>Gammaproteobacteria</taxon>
        <taxon>Enterobacterales</taxon>
        <taxon>Erwiniaceae</taxon>
        <taxon>Erwinia</taxon>
    </lineage>
</organism>
<feature type="transmembrane region" description="Helical" evidence="6">
    <location>
        <begin position="12"/>
        <end position="30"/>
    </location>
</feature>
<dbReference type="PANTHER" id="PTHR30250">
    <property type="entry name" value="PST FAMILY PREDICTED COLANIC ACID TRANSPORTER"/>
    <property type="match status" value="1"/>
</dbReference>
<keyword evidence="4 6" id="KW-1133">Transmembrane helix</keyword>
<dbReference type="AlphaFoldDB" id="A0A014MDR2"/>
<evidence type="ECO:0000256" key="4">
    <source>
        <dbReference type="ARBA" id="ARBA00022989"/>
    </source>
</evidence>
<dbReference type="OrthoDB" id="653189at2"/>
<dbReference type="Proteomes" id="UP000019918">
    <property type="component" value="Unassembled WGS sequence"/>
</dbReference>
<dbReference type="PANTHER" id="PTHR30250:SF26">
    <property type="entry name" value="PSMA PROTEIN"/>
    <property type="match status" value="1"/>
</dbReference>
<feature type="transmembrane region" description="Helical" evidence="6">
    <location>
        <begin position="263"/>
        <end position="285"/>
    </location>
</feature>
<evidence type="ECO:0000256" key="3">
    <source>
        <dbReference type="ARBA" id="ARBA00022692"/>
    </source>
</evidence>
<feature type="transmembrane region" description="Helical" evidence="6">
    <location>
        <begin position="122"/>
        <end position="141"/>
    </location>
</feature>
<evidence type="ECO:0000256" key="6">
    <source>
        <dbReference type="SAM" id="Phobius"/>
    </source>
</evidence>
<feature type="transmembrane region" description="Helical" evidence="6">
    <location>
        <begin position="470"/>
        <end position="487"/>
    </location>
</feature>
<keyword evidence="2" id="KW-1003">Cell membrane</keyword>
<dbReference type="InterPro" id="IPR050833">
    <property type="entry name" value="Poly_Biosynth_Transport"/>
</dbReference>
<dbReference type="STRING" id="69222.BG55_06885"/>
<evidence type="ECO:0000313" key="7">
    <source>
        <dbReference type="EMBL" id="EXU76184.1"/>
    </source>
</evidence>
<evidence type="ECO:0000313" key="8">
    <source>
        <dbReference type="Proteomes" id="UP000019918"/>
    </source>
</evidence>
<comment type="subcellular location">
    <subcellularLocation>
        <location evidence="1">Cell membrane</location>
        <topology evidence="1">Multi-pass membrane protein</topology>
    </subcellularLocation>
</comment>
<feature type="transmembrane region" description="Helical" evidence="6">
    <location>
        <begin position="36"/>
        <end position="57"/>
    </location>
</feature>
<keyword evidence="5 6" id="KW-0472">Membrane</keyword>
<evidence type="ECO:0000256" key="1">
    <source>
        <dbReference type="ARBA" id="ARBA00004651"/>
    </source>
</evidence>
<dbReference type="Pfam" id="PF01943">
    <property type="entry name" value="Polysacc_synt"/>
    <property type="match status" value="1"/>
</dbReference>
<gene>
    <name evidence="7" type="ORF">BG55_06885</name>
</gene>
<accession>A0A014MDR2</accession>
<feature type="transmembrane region" description="Helical" evidence="6">
    <location>
        <begin position="406"/>
        <end position="424"/>
    </location>
</feature>
<feature type="transmembrane region" description="Helical" evidence="6">
    <location>
        <begin position="182"/>
        <end position="204"/>
    </location>
</feature>
<feature type="transmembrane region" description="Helical" evidence="6">
    <location>
        <begin position="346"/>
        <end position="368"/>
    </location>
</feature>
<evidence type="ECO:0000256" key="5">
    <source>
        <dbReference type="ARBA" id="ARBA00023136"/>
    </source>
</evidence>
<feature type="transmembrane region" description="Helical" evidence="6">
    <location>
        <begin position="153"/>
        <end position="176"/>
    </location>
</feature>
<dbReference type="GO" id="GO:0005886">
    <property type="term" value="C:plasma membrane"/>
    <property type="evidence" value="ECO:0007669"/>
    <property type="project" value="UniProtKB-SubCell"/>
</dbReference>
<keyword evidence="3 6" id="KW-0812">Transmembrane</keyword>
<feature type="transmembrane region" description="Helical" evidence="6">
    <location>
        <begin position="225"/>
        <end position="243"/>
    </location>
</feature>
<sequence>MSIKRNAVANYVGQLYSTLAGILVVPLYIHQLGMEIYGLIGFFSILLTWLQLLDVGISSTLLREAARYRADRQQNPYFPALFATLGKFFLISSAVLVVLGWLASPWIASHWLHARTIPHQDLIIAVAVMVLTAAIRWRTGPFRSVIVGYEHQVWLNALNVIVITLRTFAAVFVIRFASNPVIFFFGWQLVISIAEAACCIWKSYQLVPRSARSDKMPDLNSVVKPFIRFALGAAFSSAIWTFISQIDRLVLSKTLPLSTYGAFTVVATAATGIVMLSSPIIQAIVPRMTGMKTSSEKGDRPMLDLYRWTTQAVSIFMAPLSITIAMYPTQLIWAWTQNAQIGEQMWLVMTLYALGSGIQAICGLLYNLQYVSGNLSLHMKGFTVFAIVLIPLNILAAIWYGALGTGVVWLGQNIFYLLVWALIVHRKFAPRIHIPWLTRDVMLIWGVSACVAFLTLYIPFEWNVNRWMNLLYLGVIGFINLAICCLFHSKVTGYLKTTTFGRLNFRGER</sequence>
<feature type="transmembrane region" description="Helical" evidence="6">
    <location>
        <begin position="436"/>
        <end position="458"/>
    </location>
</feature>
<dbReference type="RefSeq" id="WP_052018721.1">
    <property type="nucleotide sequence ID" value="NZ_JFHN01000035.1"/>
</dbReference>
<comment type="caution">
    <text evidence="7">The sequence shown here is derived from an EMBL/GenBank/DDBJ whole genome shotgun (WGS) entry which is preliminary data.</text>
</comment>
<dbReference type="InterPro" id="IPR002797">
    <property type="entry name" value="Polysacc_synth"/>
</dbReference>
<name>A0A014MDR2_9GAMM</name>
<dbReference type="PATRIC" id="fig|69222.5.peg.1415"/>
<evidence type="ECO:0000256" key="2">
    <source>
        <dbReference type="ARBA" id="ARBA00022475"/>
    </source>
</evidence>
<proteinExistence type="predicted"/>
<keyword evidence="8" id="KW-1185">Reference proteome</keyword>
<reference evidence="7 8" key="1">
    <citation type="submission" date="2014-02" db="EMBL/GenBank/DDBJ databases">
        <title>Draft genome of Erwinia mallotivora strain BT-MARDI, a papaya dieback pathogen.</title>
        <authorList>
            <person name="Redzuan R."/>
            <person name="Abu Bakar N."/>
            <person name="Badrun R."/>
            <person name="Mohd Raih M.F."/>
            <person name="Rozano L."/>
            <person name="Mat Amin N."/>
        </authorList>
    </citation>
    <scope>NUCLEOTIDE SEQUENCE [LARGE SCALE GENOMIC DNA]</scope>
    <source>
        <strain evidence="7 8">BT-MARDI</strain>
    </source>
</reference>
<feature type="transmembrane region" description="Helical" evidence="6">
    <location>
        <begin position="305"/>
        <end position="326"/>
    </location>
</feature>
<dbReference type="EMBL" id="JFHN01000035">
    <property type="protein sequence ID" value="EXU76184.1"/>
    <property type="molecule type" value="Genomic_DNA"/>
</dbReference>
<feature type="transmembrane region" description="Helical" evidence="6">
    <location>
        <begin position="78"/>
        <end position="102"/>
    </location>
</feature>
<feature type="transmembrane region" description="Helical" evidence="6">
    <location>
        <begin position="380"/>
        <end position="400"/>
    </location>
</feature>